<reference evidence="10 11" key="1">
    <citation type="journal article" date="2020" name="Nature">
        <title>Bacterial chemolithoautotrophy via manganese oxidation.</title>
        <authorList>
            <person name="Yu H."/>
            <person name="Leadbetter J.R."/>
        </authorList>
    </citation>
    <scope>NUCLEOTIDE SEQUENCE [LARGE SCALE GENOMIC DNA]</scope>
    <source>
        <strain evidence="10 11">Mn-1</strain>
    </source>
</reference>
<sequence length="579" mass="64126">MTNAEIAKTLREIASLLDMQGVPFKPRAYEKAAHAVKITDLSVEEIYRRDGLKGLTEISGVGAGIAEKIATLIQTGRLPYLEALREKSPVDLARLSLIEGLGPKTINTLHAQIGIRTVEDLERAALAGKIRELPRFGEKSEQKILKGIAFLKSGGRHLLGAVLPLANDIQARLEMVPGVKQVAVAGSIRRRMETVGNADLLVISNDPDRVMDYFVGMPEAIYIHAKGPTQSRIKLSNRMNVDLRVVSEESFGAALCYFTGSKAHNIALREIAIAKQLKLNEYGVFREDRPIAGRTEEEVYAALGLPFIPPELREDAGEIGAALVGALPELIDYHSLRGDLQIQTNWTDGAHSIEEMAAEAKRLGREYIAITDHTKSLTVTKGADEEKLRRQMAAIDALNKKRSGITLLKGAEVNILKDGRLDISNETLAQLDVVGISVHSHFGLPREEMTRRVIRAMKNPHADILFHPTGRRIQRREPVDIDIDAVIQTAKETGTVLEIDAYPDRLDLKDEHIRKAVEAGVKLVIDSDAHHIRHLSHLHFGIGMARRGWAERSDILNTLGRNEFLESLKDGRRNHRRAA</sequence>
<keyword evidence="4" id="KW-0227">DNA damage</keyword>
<dbReference type="PRINTS" id="PR00870">
    <property type="entry name" value="DNAPOLXBETA"/>
</dbReference>
<dbReference type="AlphaFoldDB" id="A0A7X6DTX2"/>
<keyword evidence="10" id="KW-0269">Exonuclease</keyword>
<keyword evidence="6" id="KW-0234">DNA repair</keyword>
<dbReference type="PANTHER" id="PTHR36928">
    <property type="entry name" value="PHOSPHATASE YCDX-RELATED"/>
    <property type="match status" value="1"/>
</dbReference>
<dbReference type="InterPro" id="IPR029398">
    <property type="entry name" value="PolB_thumb"/>
</dbReference>
<evidence type="ECO:0000256" key="3">
    <source>
        <dbReference type="ARBA" id="ARBA00022695"/>
    </source>
</evidence>
<comment type="catalytic activity">
    <reaction evidence="7">
        <text>DNA(n) + a 2'-deoxyribonucleoside 5'-triphosphate = DNA(n+1) + diphosphate</text>
        <dbReference type="Rhea" id="RHEA:22508"/>
        <dbReference type="Rhea" id="RHEA-COMP:17339"/>
        <dbReference type="Rhea" id="RHEA-COMP:17340"/>
        <dbReference type="ChEBI" id="CHEBI:33019"/>
        <dbReference type="ChEBI" id="CHEBI:61560"/>
        <dbReference type="ChEBI" id="CHEBI:173112"/>
        <dbReference type="EC" id="2.7.7.7"/>
    </reaction>
</comment>
<dbReference type="Pfam" id="PF14791">
    <property type="entry name" value="DNA_pol_B_thumb"/>
    <property type="match status" value="1"/>
</dbReference>
<evidence type="ECO:0000259" key="8">
    <source>
        <dbReference type="SMART" id="SM00481"/>
    </source>
</evidence>
<dbReference type="GO" id="GO:0042578">
    <property type="term" value="F:phosphoric ester hydrolase activity"/>
    <property type="evidence" value="ECO:0007669"/>
    <property type="project" value="TreeGrafter"/>
</dbReference>
<keyword evidence="2" id="KW-0808">Transferase</keyword>
<gene>
    <name evidence="10" type="primary">polX</name>
    <name evidence="10" type="ORF">MNODULE_20955</name>
</gene>
<dbReference type="PANTHER" id="PTHR36928:SF1">
    <property type="entry name" value="PHOSPHATASE YCDX-RELATED"/>
    <property type="match status" value="1"/>
</dbReference>
<keyword evidence="10" id="KW-0540">Nuclease</keyword>
<dbReference type="InterPro" id="IPR050243">
    <property type="entry name" value="PHP_phosphatase"/>
</dbReference>
<dbReference type="GO" id="GO:0003887">
    <property type="term" value="F:DNA-directed DNA polymerase activity"/>
    <property type="evidence" value="ECO:0007669"/>
    <property type="project" value="UniProtKB-KW"/>
</dbReference>
<keyword evidence="5" id="KW-0239">DNA-directed DNA polymerase</keyword>
<dbReference type="PIRSF" id="PIRSF005047">
    <property type="entry name" value="UCP005047_YshC"/>
    <property type="match status" value="1"/>
</dbReference>
<dbReference type="InterPro" id="IPR047967">
    <property type="entry name" value="PolX_PHP"/>
</dbReference>
<dbReference type="InterPro" id="IPR010996">
    <property type="entry name" value="HHH_MUS81"/>
</dbReference>
<dbReference type="Gene3D" id="3.30.460.10">
    <property type="entry name" value="Beta Polymerase, domain 2"/>
    <property type="match status" value="1"/>
</dbReference>
<keyword evidence="3" id="KW-0548">Nucleotidyltransferase</keyword>
<evidence type="ECO:0000256" key="4">
    <source>
        <dbReference type="ARBA" id="ARBA00022763"/>
    </source>
</evidence>
<feature type="domain" description="DNA-directed DNA polymerase X" evidence="9">
    <location>
        <begin position="1"/>
        <end position="314"/>
    </location>
</feature>
<dbReference type="Gene3D" id="3.30.210.10">
    <property type="entry name" value="DNA polymerase, thumb domain"/>
    <property type="match status" value="1"/>
</dbReference>
<comment type="caution">
    <text evidence="10">The sequence shown here is derived from an EMBL/GenBank/DDBJ whole genome shotgun (WGS) entry which is preliminary data.</text>
</comment>
<dbReference type="GO" id="GO:0005829">
    <property type="term" value="C:cytosol"/>
    <property type="evidence" value="ECO:0007669"/>
    <property type="project" value="TreeGrafter"/>
</dbReference>
<dbReference type="Pfam" id="PF14716">
    <property type="entry name" value="HHH_8"/>
    <property type="match status" value="1"/>
</dbReference>
<dbReference type="SMART" id="SM00483">
    <property type="entry name" value="POLXc"/>
    <property type="match status" value="1"/>
</dbReference>
<dbReference type="NCBIfam" id="NF006375">
    <property type="entry name" value="PRK08609.1"/>
    <property type="match status" value="1"/>
</dbReference>
<dbReference type="SUPFAM" id="SSF47802">
    <property type="entry name" value="DNA polymerase beta, N-terminal domain-like"/>
    <property type="match status" value="1"/>
</dbReference>
<proteinExistence type="predicted"/>
<dbReference type="GO" id="GO:0006281">
    <property type="term" value="P:DNA repair"/>
    <property type="evidence" value="ECO:0007669"/>
    <property type="project" value="UniProtKB-KW"/>
</dbReference>
<dbReference type="Proteomes" id="UP000534783">
    <property type="component" value="Unassembled WGS sequence"/>
</dbReference>
<evidence type="ECO:0000256" key="1">
    <source>
        <dbReference type="ARBA" id="ARBA00012417"/>
    </source>
</evidence>
<feature type="domain" description="Polymerase/histidinol phosphatase N-terminal" evidence="8">
    <location>
        <begin position="338"/>
        <end position="417"/>
    </location>
</feature>
<name>A0A7X6DTX2_9BACT</name>
<dbReference type="RefSeq" id="WP_168063164.1">
    <property type="nucleotide sequence ID" value="NZ_VTOW01000005.1"/>
</dbReference>
<dbReference type="SMART" id="SM00481">
    <property type="entry name" value="POLIIIAc"/>
    <property type="match status" value="1"/>
</dbReference>
<dbReference type="GO" id="GO:0008270">
    <property type="term" value="F:zinc ion binding"/>
    <property type="evidence" value="ECO:0007669"/>
    <property type="project" value="TreeGrafter"/>
</dbReference>
<evidence type="ECO:0000256" key="6">
    <source>
        <dbReference type="ARBA" id="ARBA00023204"/>
    </source>
</evidence>
<keyword evidence="11" id="KW-1185">Reference proteome</keyword>
<evidence type="ECO:0000259" key="9">
    <source>
        <dbReference type="SMART" id="SM00483"/>
    </source>
</evidence>
<dbReference type="InterPro" id="IPR022311">
    <property type="entry name" value="PolX-like"/>
</dbReference>
<keyword evidence="10" id="KW-0378">Hydrolase</keyword>
<evidence type="ECO:0000313" key="10">
    <source>
        <dbReference type="EMBL" id="NKE73230.1"/>
    </source>
</evidence>
<dbReference type="InterPro" id="IPR004013">
    <property type="entry name" value="PHP_dom"/>
</dbReference>
<evidence type="ECO:0000313" key="11">
    <source>
        <dbReference type="Proteomes" id="UP000534783"/>
    </source>
</evidence>
<evidence type="ECO:0000256" key="5">
    <source>
        <dbReference type="ARBA" id="ARBA00022932"/>
    </source>
</evidence>
<organism evidence="10 11">
    <name type="scientific">Candidatus Manganitrophus noduliformans</name>
    <dbReference type="NCBI Taxonomy" id="2606439"/>
    <lineage>
        <taxon>Bacteria</taxon>
        <taxon>Pseudomonadati</taxon>
        <taxon>Nitrospirota</taxon>
        <taxon>Nitrospiria</taxon>
        <taxon>Candidatus Troglogloeales</taxon>
        <taxon>Candidatus Manganitrophaceae</taxon>
        <taxon>Candidatus Manganitrophus</taxon>
    </lineage>
</organism>
<dbReference type="InterPro" id="IPR027421">
    <property type="entry name" value="DNA_pol_lamdba_lyase_dom_sf"/>
</dbReference>
<dbReference type="Gene3D" id="1.10.150.20">
    <property type="entry name" value="5' to 3' exonuclease, C-terminal subdomain"/>
    <property type="match status" value="1"/>
</dbReference>
<dbReference type="CDD" id="cd07436">
    <property type="entry name" value="PHP_PolX"/>
    <property type="match status" value="1"/>
</dbReference>
<dbReference type="InterPro" id="IPR002054">
    <property type="entry name" value="DNA-dir_DNA_pol_X"/>
</dbReference>
<dbReference type="GO" id="GO:0003677">
    <property type="term" value="F:DNA binding"/>
    <property type="evidence" value="ECO:0007669"/>
    <property type="project" value="InterPro"/>
</dbReference>
<dbReference type="SUPFAM" id="SSF81301">
    <property type="entry name" value="Nucleotidyltransferase"/>
    <property type="match status" value="1"/>
</dbReference>
<dbReference type="InterPro" id="IPR003141">
    <property type="entry name" value="Pol/His_phosphatase_N"/>
</dbReference>
<dbReference type="InterPro" id="IPR043519">
    <property type="entry name" value="NT_sf"/>
</dbReference>
<dbReference type="InterPro" id="IPR016195">
    <property type="entry name" value="Pol/histidinol_Pase-like"/>
</dbReference>
<evidence type="ECO:0000256" key="2">
    <source>
        <dbReference type="ARBA" id="ARBA00022679"/>
    </source>
</evidence>
<dbReference type="Pfam" id="PF02811">
    <property type="entry name" value="PHP"/>
    <property type="match status" value="1"/>
</dbReference>
<protein>
    <recommendedName>
        <fullName evidence="1">DNA-directed DNA polymerase</fullName>
        <ecNumber evidence="1">2.7.7.7</ecNumber>
    </recommendedName>
</protein>
<dbReference type="CDD" id="cd00141">
    <property type="entry name" value="NT_POLXc"/>
    <property type="match status" value="1"/>
</dbReference>
<dbReference type="Pfam" id="PF14520">
    <property type="entry name" value="HHH_5"/>
    <property type="match status" value="1"/>
</dbReference>
<evidence type="ECO:0000256" key="7">
    <source>
        <dbReference type="ARBA" id="ARBA00049244"/>
    </source>
</evidence>
<dbReference type="EMBL" id="VTOW01000005">
    <property type="protein sequence ID" value="NKE73230.1"/>
    <property type="molecule type" value="Genomic_DNA"/>
</dbReference>
<dbReference type="Gene3D" id="3.20.20.140">
    <property type="entry name" value="Metal-dependent hydrolases"/>
    <property type="match status" value="1"/>
</dbReference>
<dbReference type="Gene3D" id="1.10.150.110">
    <property type="entry name" value="DNA polymerase beta, N-terminal domain-like"/>
    <property type="match status" value="1"/>
</dbReference>
<dbReference type="EC" id="2.7.7.7" evidence="1"/>
<dbReference type="SUPFAM" id="SSF89550">
    <property type="entry name" value="PHP domain-like"/>
    <property type="match status" value="1"/>
</dbReference>
<dbReference type="GO" id="GO:0004527">
    <property type="term" value="F:exonuclease activity"/>
    <property type="evidence" value="ECO:0007669"/>
    <property type="project" value="UniProtKB-KW"/>
</dbReference>
<dbReference type="InterPro" id="IPR002008">
    <property type="entry name" value="DNA_pol_X_beta-like"/>
</dbReference>
<dbReference type="InterPro" id="IPR037160">
    <property type="entry name" value="DNA_Pol_thumb_sf"/>
</dbReference>
<accession>A0A7X6DTX2</accession>